<feature type="compositionally biased region" description="Polar residues" evidence="5">
    <location>
        <begin position="494"/>
        <end position="510"/>
    </location>
</feature>
<evidence type="ECO:0000256" key="3">
    <source>
        <dbReference type="ARBA" id="ARBA00022833"/>
    </source>
</evidence>
<dbReference type="PANTHER" id="PTHR39942">
    <property type="entry name" value="BCDNA.LD26519-RELATED"/>
    <property type="match status" value="1"/>
</dbReference>
<feature type="region of interest" description="Disordered" evidence="5">
    <location>
        <begin position="823"/>
        <end position="849"/>
    </location>
</feature>
<accession>A0A8W7M4M1</accession>
<feature type="region of interest" description="Disordered" evidence="5">
    <location>
        <begin position="2434"/>
        <end position="2466"/>
    </location>
</feature>
<evidence type="ECO:0000256" key="2">
    <source>
        <dbReference type="ARBA" id="ARBA00022771"/>
    </source>
</evidence>
<evidence type="ECO:0008006" key="10">
    <source>
        <dbReference type="Google" id="ProtNLM"/>
    </source>
</evidence>
<dbReference type="InterPro" id="IPR007588">
    <property type="entry name" value="Znf_FLYWCH"/>
</dbReference>
<feature type="binding site" evidence="4">
    <location>
        <position position="45"/>
    </location>
    <ligand>
        <name>Zn(2+)</name>
        <dbReference type="ChEBI" id="CHEBI:29105"/>
    </ligand>
</feature>
<protein>
    <recommendedName>
        <fullName evidence="10">ZAD domain-containing protein</fullName>
    </recommendedName>
</protein>
<evidence type="ECO:0000259" key="6">
    <source>
        <dbReference type="PROSITE" id="PS50811"/>
    </source>
</evidence>
<feature type="compositionally biased region" description="Acidic residues" evidence="5">
    <location>
        <begin position="2528"/>
        <end position="2537"/>
    </location>
</feature>
<feature type="compositionally biased region" description="Polar residues" evidence="5">
    <location>
        <begin position="1877"/>
        <end position="1891"/>
    </location>
</feature>
<dbReference type="EMBL" id="APCN01005404">
    <property type="status" value="NOT_ANNOTATED_CDS"/>
    <property type="molecule type" value="Genomic_DNA"/>
</dbReference>
<dbReference type="SUPFAM" id="SSF57716">
    <property type="entry name" value="Glucocorticoid receptor-like (DNA-binding domain)"/>
    <property type="match status" value="1"/>
</dbReference>
<dbReference type="GO" id="GO:0005634">
    <property type="term" value="C:nucleus"/>
    <property type="evidence" value="ECO:0007669"/>
    <property type="project" value="InterPro"/>
</dbReference>
<feature type="compositionally biased region" description="Basic and acidic residues" evidence="5">
    <location>
        <begin position="1856"/>
        <end position="1868"/>
    </location>
</feature>
<dbReference type="Pfam" id="PF07776">
    <property type="entry name" value="zf-AD"/>
    <property type="match status" value="1"/>
</dbReference>
<feature type="compositionally biased region" description="Low complexity" evidence="5">
    <location>
        <begin position="182"/>
        <end position="192"/>
    </location>
</feature>
<organism evidence="8 9">
    <name type="scientific">Anopheles arabiensis</name>
    <name type="common">Mosquito</name>
    <dbReference type="NCBI Taxonomy" id="7173"/>
    <lineage>
        <taxon>Eukaryota</taxon>
        <taxon>Metazoa</taxon>
        <taxon>Ecdysozoa</taxon>
        <taxon>Arthropoda</taxon>
        <taxon>Hexapoda</taxon>
        <taxon>Insecta</taxon>
        <taxon>Pterygota</taxon>
        <taxon>Neoptera</taxon>
        <taxon>Endopterygota</taxon>
        <taxon>Diptera</taxon>
        <taxon>Nematocera</taxon>
        <taxon>Culicoidea</taxon>
        <taxon>Culicidae</taxon>
        <taxon>Anophelinae</taxon>
        <taxon>Anopheles</taxon>
    </lineage>
</organism>
<feature type="compositionally biased region" description="Basic residues" evidence="5">
    <location>
        <begin position="678"/>
        <end position="687"/>
    </location>
</feature>
<feature type="domain" description="ZAD" evidence="7">
    <location>
        <begin position="43"/>
        <end position="118"/>
    </location>
</feature>
<keyword evidence="2 4" id="KW-0863">Zinc-finger</keyword>
<keyword evidence="3 4" id="KW-0862">Zinc</keyword>
<dbReference type="Gene3D" id="3.40.1800.20">
    <property type="match status" value="1"/>
</dbReference>
<feature type="compositionally biased region" description="Polar residues" evidence="5">
    <location>
        <begin position="2368"/>
        <end position="2391"/>
    </location>
</feature>
<feature type="compositionally biased region" description="Polar residues" evidence="5">
    <location>
        <begin position="1"/>
        <end position="27"/>
    </location>
</feature>
<feature type="region of interest" description="Disordered" evidence="5">
    <location>
        <begin position="2175"/>
        <end position="2195"/>
    </location>
</feature>
<dbReference type="Gene3D" id="2.20.25.240">
    <property type="match status" value="12"/>
</dbReference>
<feature type="region of interest" description="Disordered" evidence="5">
    <location>
        <begin position="673"/>
        <end position="692"/>
    </location>
</feature>
<feature type="binding site" evidence="4">
    <location>
        <position position="48"/>
    </location>
    <ligand>
        <name>Zn(2+)</name>
        <dbReference type="ChEBI" id="CHEBI:29105"/>
    </ligand>
</feature>
<evidence type="ECO:0000313" key="8">
    <source>
        <dbReference type="EnsemblMetazoa" id="AARA006457-PA"/>
    </source>
</evidence>
<feature type="domain" description="WRKY" evidence="6">
    <location>
        <begin position="1232"/>
        <end position="1300"/>
    </location>
</feature>
<dbReference type="InterPro" id="IPR003657">
    <property type="entry name" value="WRKY_dom"/>
</dbReference>
<dbReference type="GO" id="GO:0003700">
    <property type="term" value="F:DNA-binding transcription factor activity"/>
    <property type="evidence" value="ECO:0007669"/>
    <property type="project" value="InterPro"/>
</dbReference>
<feature type="compositionally biased region" description="Acidic residues" evidence="5">
    <location>
        <begin position="2399"/>
        <end position="2410"/>
    </location>
</feature>
<feature type="binding site" evidence="4">
    <location>
        <position position="94"/>
    </location>
    <ligand>
        <name>Zn(2+)</name>
        <dbReference type="ChEBI" id="CHEBI:29105"/>
    </ligand>
</feature>
<feature type="region of interest" description="Disordered" evidence="5">
    <location>
        <begin position="2368"/>
        <end position="2420"/>
    </location>
</feature>
<name>A0A8W7M4M1_ANOAR</name>
<feature type="compositionally biased region" description="Polar residues" evidence="5">
    <location>
        <begin position="2080"/>
        <end position="2099"/>
    </location>
</feature>
<dbReference type="FunFam" id="2.20.25.240:FF:000010">
    <property type="entry name" value="AGAP004541-PA"/>
    <property type="match status" value="4"/>
</dbReference>
<feature type="region of interest" description="Disordered" evidence="5">
    <location>
        <begin position="182"/>
        <end position="219"/>
    </location>
</feature>
<feature type="compositionally biased region" description="Basic and acidic residues" evidence="5">
    <location>
        <begin position="511"/>
        <end position="525"/>
    </location>
</feature>
<feature type="compositionally biased region" description="Basic and acidic residues" evidence="5">
    <location>
        <begin position="1521"/>
        <end position="1538"/>
    </location>
</feature>
<feature type="region of interest" description="Disordered" evidence="5">
    <location>
        <begin position="1"/>
        <end position="29"/>
    </location>
</feature>
<evidence type="ECO:0000256" key="5">
    <source>
        <dbReference type="SAM" id="MobiDB-lite"/>
    </source>
</evidence>
<dbReference type="Proteomes" id="UP000075840">
    <property type="component" value="Unassembled WGS sequence"/>
</dbReference>
<sequence length="2589" mass="292743">MEQSIAQSSLVPVQNMEDGSQKSSEQSFQDHRTLIPNSTDVSGCCRLCCNEDSHLRELFAGGYKEELLVRKIFECTTVEITLASDPDALICYSCVAKIEEFHHYREQCRTNDVLHRNWKRRLGGQIATASSSSSMILPAKYIKKEKDVESFEINAGDFFPVDVPQQSDEMFGMHGPVASVADSSSAVNASSAPNEHDVCNTPEEEEEEEEDEEEEEENLLELMPERPQDEFRFLYTNDNEEFAKQNDFDCDVPIKEEMPDIDDTAEDIWNNFEDDVSMDHTSALIPLMESSSYSVSVAPETDSQRPFREVYNGEALVCLVQDGFLYIQKGKGQWHCRVEDCAAAIIRRAESEYLETNNILHTHNKEVENSATDLQIWQLLKNASPNGMSDELFHYVKNVKKGNSIVYKGYRYGMKHSRLDGTIFWKCNALNGTCPAGLYQSTNNEFETVETHLHKQQESSCETTQHNSNVTDDDVDELAENTPLKTKIKLRIGQQPNAMESRSLSPSTGGEKNDDLQTNQKDDKRVVRKGYGHKIVNNANGRPRLHFDGNLYVRESARADGVVVWRCRRNYDMCGVVAFLHPDGLVEVKGNHDHSSIKSTMSITENMTRTRNYELSPTWKGGEALVLNGYRFLKAYSRVNGMSLWRCVGSLGVVCRVKVTTDADGVAYISKNEQHLHDKPKRPHKSPSKVVENTQIKEKQADSANKNEKKMVRLGNQITNKACSPVRKTVNVTRKSNECATTSAAGKSLKVMSKSQTARNYRIIKNKKGNKALVYGGYRYCKIRTRQDGSICWVCRMNKKTCRAGVYQYPDGRFEWINERRHNHSPTDATEPSPSPSPSPPPKKMSTKVVKKRPFHIDDETFVSSEWYLVRNKKNGASLIHAGYRYNKKADRSDNTSMWRCSQASNGCRAGIVMYTNETIAKLEDIDHTHPPPAKTSGDEDIIFNDLDISKESASTSKHCSNPGAKIANLNRCIEEKDDPEANMRSLLNSTLDISDEPKNEVSEKIVIPAAEAHYRYVKNRRHTQGLVFRGFRYSRSTMRERSDGTVKWICQMNRKTCRVSLKIMKDGSLEMDDQKHNHLQLPEDMDDNFTDEDDDNDDNASAWDETLDDHKNETHNKQIKPKVKEEQDYYFALNRANGESLIFQQNRFSKDYSRPDGSTVWRCMVRQACIGRALLRPDNTCCMYRNTYHNHPPLDVLPPPLRYPPKETSSQASPEQTLLAELAAEIQDASSSVIVKGDMVIYKQNRMKKIKSFPDGSAMYACAELDSCKSLVKLQLEPTEGTTSSPVILFEWPHNHPSFLTAASNSSKSAAQDFPHKTSTKMSKQSTKGVTKSSKEFQLYKSDRGHITLVYKGYRFSLRSHNNITDDTAWKCRANRTCNAFVAFTKDGKVVRQGNGKAKAVSHNHPINGEYIERAVPFELADLDPPAENLGVFAAQWLNGMYSGTLSGKPINSSSSSPKTTERIDRHKVIHHKNFSYKLQTIKNGRECWRCTMFQTRACRAALFCHKNGKIVECTNGRPHNHEATKSRSDAQEDVTPHKTNSGPRAKSTATETAVAVYRGSEQYSDQNNKHQPNEESAESPTPAYQVVQRDGVNILHYERHRYVALSKRDAADNPSRWRCCLWNSRHQCPVELKILPTDEIHFETDPTHNHRPPPAEPLEMERAPSVPNVKGSRKYQLMGRSERTVFYKGYKYFWKERKDDMTHYNCICNVSHGCPKSVKIDPNGLLFECSNASHNHEATAEDSRLSTSSQLYTPEAIKHESSKTTRHWSAASKQARMEQCSKVGSSDYTFVRSSQGVSMLFAGHKYWFHSKLSCGLHIYRCRYQKLKDCTGSVYLDTETNLLHHRLDAMHNHEPEMEDAASKDKVNDVVGGKPDNSAQKPSSKKSSYGSNEKHGEPFAQSQLYPVVPKKERIKKEVTITDEYSFLKDSYSKNLLLYQDYVFEFLASHYRNNGSKFYSCLYSECSASVKLLSSGSLKVFSPVHHAHERPDLTDYRTVGRGSADYRLLPTAPGTNPVILFEGHRYCASASQALPDNTTMFYCSRKKSSAAKINLNERCLASLELLPNGRVITDGIHQHPVCSQPTSNDSDTPNSSESTEANVMVMEGRSYRYYDKRQDGTVVRICADDPRCMAKLYRAPGGKWEHGKTKHVLRHVIPKVVNPKVVPVLPAASTSAAPTATSNHLPNANPSSSGNLRTKWFEGNRYNFYLTRRDGVQYWRCSKRMEENCDAGILCYPSGTIAPANTIPHTHSKIEPNSSKSSHNVVQRPTVLLPDEGQRVRENTEPTSLVFIKSESSDGSGKSQYEILKKDERKKMFMMYKGVQYMLRNQRSDGIWIYRCRNRYCTYTLLMTKSGKIIPKTTCWHSCENSRQPQNNNETASKSTSFASVSDLSSDKPEIEDPDDLINENESTEERSTTKRIRLNSGNFVELELEQTAKQNSEDEDVDEERLRCNSRNASESSGAAIEPAMVSLPNLPEVEPDEAIIEESSSSSSRRHSPLTENIPTIEWEEEHLEQNDEYDETAVNTNDDVEDFELDYGSDVPSKELPSSNNPCTNFTRIVVANNNSEDNDSNTGFTGADPITTTPGDAV</sequence>
<dbReference type="Pfam" id="PF04500">
    <property type="entry name" value="FLYWCH"/>
    <property type="match status" value="5"/>
</dbReference>
<evidence type="ECO:0000256" key="1">
    <source>
        <dbReference type="ARBA" id="ARBA00022723"/>
    </source>
</evidence>
<proteinExistence type="predicted"/>
<feature type="region of interest" description="Disordered" evidence="5">
    <location>
        <begin position="2076"/>
        <end position="2099"/>
    </location>
</feature>
<dbReference type="PROSITE" id="PS50811">
    <property type="entry name" value="WRKY"/>
    <property type="match status" value="1"/>
</dbReference>
<feature type="compositionally biased region" description="Polar residues" evidence="5">
    <location>
        <begin position="458"/>
        <end position="470"/>
    </location>
</feature>
<feature type="compositionally biased region" description="Polar residues" evidence="5">
    <location>
        <begin position="1539"/>
        <end position="1553"/>
    </location>
</feature>
<feature type="compositionally biased region" description="Polar residues" evidence="5">
    <location>
        <begin position="2546"/>
        <end position="2589"/>
    </location>
</feature>
<dbReference type="InterPro" id="IPR012934">
    <property type="entry name" value="Znf_AD"/>
</dbReference>
<evidence type="ECO:0000256" key="4">
    <source>
        <dbReference type="PROSITE-ProRule" id="PRU01263"/>
    </source>
</evidence>
<feature type="region of interest" description="Disordered" evidence="5">
    <location>
        <begin position="1304"/>
        <end position="1329"/>
    </location>
</feature>
<feature type="region of interest" description="Disordered" evidence="5">
    <location>
        <begin position="1856"/>
        <end position="1902"/>
    </location>
</feature>
<dbReference type="GO" id="GO:0043565">
    <property type="term" value="F:sequence-specific DNA binding"/>
    <property type="evidence" value="ECO:0007669"/>
    <property type="project" value="InterPro"/>
</dbReference>
<dbReference type="SMART" id="SM00868">
    <property type="entry name" value="zf-AD"/>
    <property type="match status" value="1"/>
</dbReference>
<keyword evidence="1 4" id="KW-0479">Metal-binding</keyword>
<feature type="binding site" evidence="4">
    <location>
        <position position="91"/>
    </location>
    <ligand>
        <name>Zn(2+)</name>
        <dbReference type="ChEBI" id="CHEBI:29105"/>
    </ligand>
</feature>
<evidence type="ECO:0000313" key="9">
    <source>
        <dbReference type="Proteomes" id="UP000075840"/>
    </source>
</evidence>
<feature type="region of interest" description="Disordered" evidence="5">
    <location>
        <begin position="1646"/>
        <end position="1674"/>
    </location>
</feature>
<dbReference type="EnsemblMetazoa" id="AARA006457-RA">
    <property type="protein sequence ID" value="AARA006457-PA"/>
    <property type="gene ID" value="AARA006457"/>
</dbReference>
<feature type="region of interest" description="Disordered" evidence="5">
    <location>
        <begin position="1515"/>
        <end position="1585"/>
    </location>
</feature>
<feature type="region of interest" description="Disordered" evidence="5">
    <location>
        <begin position="1081"/>
        <end position="1116"/>
    </location>
</feature>
<keyword evidence="9" id="KW-1185">Reference proteome</keyword>
<dbReference type="GO" id="GO:0008270">
    <property type="term" value="F:zinc ion binding"/>
    <property type="evidence" value="ECO:0007669"/>
    <property type="project" value="UniProtKB-UniRule"/>
</dbReference>
<feature type="compositionally biased region" description="Acidic residues" evidence="5">
    <location>
        <begin position="1084"/>
        <end position="1099"/>
    </location>
</feature>
<feature type="region of interest" description="Disordered" evidence="5">
    <location>
        <begin position="454"/>
        <end position="525"/>
    </location>
</feature>
<evidence type="ECO:0000259" key="7">
    <source>
        <dbReference type="PROSITE" id="PS51915"/>
    </source>
</evidence>
<feature type="region of interest" description="Disordered" evidence="5">
    <location>
        <begin position="2524"/>
        <end position="2589"/>
    </location>
</feature>
<feature type="compositionally biased region" description="Pro residues" evidence="5">
    <location>
        <begin position="833"/>
        <end position="843"/>
    </location>
</feature>
<feature type="compositionally biased region" description="Polar residues" evidence="5">
    <location>
        <begin position="2182"/>
        <end position="2195"/>
    </location>
</feature>
<feature type="compositionally biased region" description="Acidic residues" evidence="5">
    <location>
        <begin position="202"/>
        <end position="219"/>
    </location>
</feature>
<reference evidence="8" key="1">
    <citation type="submission" date="2022-08" db="UniProtKB">
        <authorList>
            <consortium name="EnsemblMetazoa"/>
        </authorList>
    </citation>
    <scope>IDENTIFICATION</scope>
    <source>
        <strain evidence="8">Dongola</strain>
    </source>
</reference>
<dbReference type="PROSITE" id="PS51915">
    <property type="entry name" value="ZAD"/>
    <property type="match status" value="1"/>
</dbReference>
<dbReference type="PANTHER" id="PTHR39942:SF1">
    <property type="entry name" value="BCDNA.LD26519-RELATED"/>
    <property type="match status" value="1"/>
</dbReference>